<dbReference type="InterPro" id="IPR058548">
    <property type="entry name" value="MlaB-like_STAS"/>
</dbReference>
<keyword evidence="3" id="KW-1185">Reference proteome</keyword>
<dbReference type="InterPro" id="IPR002645">
    <property type="entry name" value="STAS_dom"/>
</dbReference>
<accession>A0A6F8XQ39</accession>
<dbReference type="CDD" id="cd07043">
    <property type="entry name" value="STAS_anti-anti-sigma_factors"/>
    <property type="match status" value="1"/>
</dbReference>
<name>A0A6F8XQ39_9ACTN</name>
<dbReference type="PROSITE" id="PS50801">
    <property type="entry name" value="STAS"/>
    <property type="match status" value="1"/>
</dbReference>
<dbReference type="Gene3D" id="3.30.750.24">
    <property type="entry name" value="STAS domain"/>
    <property type="match status" value="1"/>
</dbReference>
<feature type="domain" description="STAS" evidence="1">
    <location>
        <begin position="14"/>
        <end position="62"/>
    </location>
</feature>
<dbReference type="KEGG" id="pfla:Pflav_023190"/>
<evidence type="ECO:0000259" key="1">
    <source>
        <dbReference type="PROSITE" id="PS50801"/>
    </source>
</evidence>
<sequence length="105" mass="10223">MSAPLAISASQGPDGATVLTVAGEIDMSNAGALAIALEGVPNRVVVDLTAVDYLDSAGLAVLFAHADGLTLIANAQLGPVLTISGLTELATVHGVPTGDPPAPPG</sequence>
<reference evidence="2 3" key="1">
    <citation type="submission" date="2020-03" db="EMBL/GenBank/DDBJ databases">
        <title>Whole genome shotgun sequence of Phytohabitans flavus NBRC 107702.</title>
        <authorList>
            <person name="Komaki H."/>
            <person name="Tamura T."/>
        </authorList>
    </citation>
    <scope>NUCLEOTIDE SEQUENCE [LARGE SCALE GENOMIC DNA]</scope>
    <source>
        <strain evidence="2 3">NBRC 107702</strain>
    </source>
</reference>
<protein>
    <submittedName>
        <fullName evidence="2">Anti-anti-sigma factor</fullName>
    </submittedName>
</protein>
<dbReference type="InterPro" id="IPR036513">
    <property type="entry name" value="STAS_dom_sf"/>
</dbReference>
<dbReference type="Pfam" id="PF13466">
    <property type="entry name" value="STAS_2"/>
    <property type="match status" value="1"/>
</dbReference>
<dbReference type="AlphaFoldDB" id="A0A6F8XQ39"/>
<evidence type="ECO:0000313" key="2">
    <source>
        <dbReference type="EMBL" id="BCB75909.1"/>
    </source>
</evidence>
<dbReference type="RefSeq" id="WP_173035944.1">
    <property type="nucleotide sequence ID" value="NZ_AP022870.1"/>
</dbReference>
<reference evidence="2 3" key="2">
    <citation type="submission" date="2020-03" db="EMBL/GenBank/DDBJ databases">
        <authorList>
            <person name="Ichikawa N."/>
            <person name="Kimura A."/>
            <person name="Kitahashi Y."/>
            <person name="Uohara A."/>
        </authorList>
    </citation>
    <scope>NUCLEOTIDE SEQUENCE [LARGE SCALE GENOMIC DNA]</scope>
    <source>
        <strain evidence="2 3">NBRC 107702</strain>
    </source>
</reference>
<organism evidence="2 3">
    <name type="scientific">Phytohabitans flavus</name>
    <dbReference type="NCBI Taxonomy" id="1076124"/>
    <lineage>
        <taxon>Bacteria</taxon>
        <taxon>Bacillati</taxon>
        <taxon>Actinomycetota</taxon>
        <taxon>Actinomycetes</taxon>
        <taxon>Micromonosporales</taxon>
        <taxon>Micromonosporaceae</taxon>
    </lineage>
</organism>
<evidence type="ECO:0000313" key="3">
    <source>
        <dbReference type="Proteomes" id="UP000502508"/>
    </source>
</evidence>
<dbReference type="SUPFAM" id="SSF52091">
    <property type="entry name" value="SpoIIaa-like"/>
    <property type="match status" value="1"/>
</dbReference>
<dbReference type="EMBL" id="AP022870">
    <property type="protein sequence ID" value="BCB75909.1"/>
    <property type="molecule type" value="Genomic_DNA"/>
</dbReference>
<proteinExistence type="predicted"/>
<gene>
    <name evidence="2" type="primary">rsbV_1</name>
    <name evidence="2" type="ORF">Pflav_023190</name>
</gene>
<dbReference type="Proteomes" id="UP000502508">
    <property type="component" value="Chromosome"/>
</dbReference>